<feature type="coiled-coil region" evidence="1">
    <location>
        <begin position="160"/>
        <end position="190"/>
    </location>
</feature>
<feature type="non-terminal residue" evidence="2">
    <location>
        <position position="190"/>
    </location>
</feature>
<sequence length="190" mass="20775">MLYKPQTSKGGNLGDPQQLQLSVAKTTQLATDGGAKGQDEISLMEKTLTATTDPLLRKLLTDELQKKRGALRPMLSPEDLIKYASRAWKDATVRHDQATQAVLKTRENVEKAHAKERETSLILTRAEEANKVAATSLATHMGVAQAAPEATPPDKGLDSLELVGNEKEKLKELEAQLRETRSLVDGKHAE</sequence>
<evidence type="ECO:0000313" key="3">
    <source>
        <dbReference type="Proteomes" id="UP001189429"/>
    </source>
</evidence>
<name>A0ABN9X775_9DINO</name>
<evidence type="ECO:0000313" key="2">
    <source>
        <dbReference type="EMBL" id="CAK0893997.1"/>
    </source>
</evidence>
<proteinExistence type="predicted"/>
<dbReference type="Proteomes" id="UP001189429">
    <property type="component" value="Unassembled WGS sequence"/>
</dbReference>
<keyword evidence="1" id="KW-0175">Coiled coil</keyword>
<comment type="caution">
    <text evidence="2">The sequence shown here is derived from an EMBL/GenBank/DDBJ whole genome shotgun (WGS) entry which is preliminary data.</text>
</comment>
<keyword evidence="3" id="KW-1185">Reference proteome</keyword>
<accession>A0ABN9X775</accession>
<evidence type="ECO:0000256" key="1">
    <source>
        <dbReference type="SAM" id="Coils"/>
    </source>
</evidence>
<reference evidence="2" key="1">
    <citation type="submission" date="2023-10" db="EMBL/GenBank/DDBJ databases">
        <authorList>
            <person name="Chen Y."/>
            <person name="Shah S."/>
            <person name="Dougan E. K."/>
            <person name="Thang M."/>
            <person name="Chan C."/>
        </authorList>
    </citation>
    <scope>NUCLEOTIDE SEQUENCE [LARGE SCALE GENOMIC DNA]</scope>
</reference>
<organism evidence="2 3">
    <name type="scientific">Prorocentrum cordatum</name>
    <dbReference type="NCBI Taxonomy" id="2364126"/>
    <lineage>
        <taxon>Eukaryota</taxon>
        <taxon>Sar</taxon>
        <taxon>Alveolata</taxon>
        <taxon>Dinophyceae</taxon>
        <taxon>Prorocentrales</taxon>
        <taxon>Prorocentraceae</taxon>
        <taxon>Prorocentrum</taxon>
    </lineage>
</organism>
<protein>
    <submittedName>
        <fullName evidence="2">Uncharacterized protein</fullName>
    </submittedName>
</protein>
<gene>
    <name evidence="2" type="ORF">PCOR1329_LOCUS73176</name>
</gene>
<dbReference type="EMBL" id="CAUYUJ010019837">
    <property type="protein sequence ID" value="CAK0893997.1"/>
    <property type="molecule type" value="Genomic_DNA"/>
</dbReference>